<protein>
    <submittedName>
        <fullName evidence="6">N-succinylglutamate 5-semialdehyde dehydrogenase</fullName>
        <ecNumber evidence="6">1.2.1.71</ecNumber>
    </submittedName>
</protein>
<evidence type="ECO:0000256" key="3">
    <source>
        <dbReference type="ARBA" id="ARBA00023002"/>
    </source>
</evidence>
<dbReference type="KEGG" id="rtg:NCTC13098_03991"/>
<feature type="domain" description="Aldehyde dehydrogenase" evidence="5">
    <location>
        <begin position="12"/>
        <end position="204"/>
    </location>
</feature>
<dbReference type="FunFam" id="3.40.605.10:FF:000010">
    <property type="entry name" value="N-succinylglutamate 5-semialdehyde dehydrogenase"/>
    <property type="match status" value="1"/>
</dbReference>
<comment type="similarity">
    <text evidence="1">Belongs to the aldehyde dehydrogenase family.</text>
</comment>
<dbReference type="InterPro" id="IPR015590">
    <property type="entry name" value="Aldehyde_DH_dom"/>
</dbReference>
<dbReference type="Gene3D" id="3.40.309.10">
    <property type="entry name" value="Aldehyde Dehydrogenase, Chain A, domain 2"/>
    <property type="match status" value="1"/>
</dbReference>
<keyword evidence="3 6" id="KW-0560">Oxidoreductase</keyword>
<dbReference type="InterPro" id="IPR016163">
    <property type="entry name" value="Ald_DH_C"/>
</dbReference>
<keyword evidence="2" id="KW-0056">Arginine metabolism</keyword>
<evidence type="ECO:0000259" key="5">
    <source>
        <dbReference type="Pfam" id="PF00171"/>
    </source>
</evidence>
<dbReference type="Gene3D" id="3.40.605.10">
    <property type="entry name" value="Aldehyde Dehydrogenase, Chain A, domain 1"/>
    <property type="match status" value="2"/>
</dbReference>
<evidence type="ECO:0000313" key="6">
    <source>
        <dbReference type="EMBL" id="VDR27620.1"/>
    </source>
</evidence>
<gene>
    <name evidence="6" type="primary">astD_1</name>
    <name evidence="6" type="ORF">NCTC13098_03991</name>
</gene>
<dbReference type="AlphaFoldDB" id="A0A3P8M171"/>
<dbReference type="GO" id="GO:0043824">
    <property type="term" value="F:succinylglutamate-semialdehyde dehydrogenase activity"/>
    <property type="evidence" value="ECO:0007669"/>
    <property type="project" value="UniProtKB-EC"/>
</dbReference>
<evidence type="ECO:0000313" key="7">
    <source>
        <dbReference type="Proteomes" id="UP000274346"/>
    </source>
</evidence>
<feature type="region of interest" description="Disordered" evidence="4">
    <location>
        <begin position="226"/>
        <end position="261"/>
    </location>
</feature>
<reference evidence="6 7" key="1">
    <citation type="submission" date="2018-12" db="EMBL/GenBank/DDBJ databases">
        <authorList>
            <consortium name="Pathogen Informatics"/>
        </authorList>
    </citation>
    <scope>NUCLEOTIDE SEQUENCE [LARGE SCALE GENOMIC DNA]</scope>
    <source>
        <strain evidence="6 7">NCTC13098</strain>
    </source>
</reference>
<evidence type="ECO:0000256" key="1">
    <source>
        <dbReference type="ARBA" id="ARBA00009986"/>
    </source>
</evidence>
<feature type="domain" description="Aldehyde dehydrogenase" evidence="5">
    <location>
        <begin position="294"/>
        <end position="460"/>
    </location>
</feature>
<dbReference type="PANTHER" id="PTHR43353:SF5">
    <property type="entry name" value="SUCCINATE-SEMIALDEHYDE DEHYDROGENASE, MITOCHONDRIAL"/>
    <property type="match status" value="1"/>
</dbReference>
<proteinExistence type="inferred from homology"/>
<dbReference type="SUPFAM" id="SSF53720">
    <property type="entry name" value="ALDH-like"/>
    <property type="match status" value="2"/>
</dbReference>
<name>A0A3P8M171_RAOTE</name>
<evidence type="ECO:0000256" key="2">
    <source>
        <dbReference type="ARBA" id="ARBA00022503"/>
    </source>
</evidence>
<dbReference type="EMBL" id="LR131271">
    <property type="protein sequence ID" value="VDR27620.1"/>
    <property type="molecule type" value="Genomic_DNA"/>
</dbReference>
<accession>A0A3P8M171</accession>
<dbReference type="Pfam" id="PF00171">
    <property type="entry name" value="Aldedh"/>
    <property type="match status" value="2"/>
</dbReference>
<dbReference type="GO" id="GO:0006525">
    <property type="term" value="P:arginine metabolic process"/>
    <property type="evidence" value="ECO:0007669"/>
    <property type="project" value="UniProtKB-KW"/>
</dbReference>
<evidence type="ECO:0000256" key="4">
    <source>
        <dbReference type="SAM" id="MobiDB-lite"/>
    </source>
</evidence>
<dbReference type="EC" id="1.2.1.71" evidence="6"/>
<dbReference type="InterPro" id="IPR050740">
    <property type="entry name" value="Aldehyde_DH_Superfamily"/>
</dbReference>
<dbReference type="InterPro" id="IPR016161">
    <property type="entry name" value="Ald_DH/histidinol_DH"/>
</dbReference>
<dbReference type="PANTHER" id="PTHR43353">
    <property type="entry name" value="SUCCINATE-SEMIALDEHYDE DEHYDROGENASE, MITOCHONDRIAL"/>
    <property type="match status" value="1"/>
</dbReference>
<organism evidence="6 7">
    <name type="scientific">Raoultella terrigena</name>
    <name type="common">Klebsiella terrigena</name>
    <dbReference type="NCBI Taxonomy" id="577"/>
    <lineage>
        <taxon>Bacteria</taxon>
        <taxon>Pseudomonadati</taxon>
        <taxon>Pseudomonadota</taxon>
        <taxon>Gammaproteobacteria</taxon>
        <taxon>Enterobacterales</taxon>
        <taxon>Enterobacteriaceae</taxon>
        <taxon>Klebsiella/Raoultella group</taxon>
        <taxon>Raoultella</taxon>
    </lineage>
</organism>
<sequence>MAINAHFIAGEWLQGSGAPFSKLAPENQAPLWQAASAGAAEVQAACAAARGAFYAWSHLALAERIACVQRFAALLDAHKEALAEMISRETSKPLWETRTEVQAMIGKAAISIDAYAERTGDRESAMPDGKALLRHRPHGVMAVFGPYNFPGHLPNGHIIPALIAGNTVVFKPSELTPATAELTVQLWQQAGIPAGVINLIQAARDRPGAAGKSRYRRGAVYRQRLGRRPLPPLSRRPAGEDAGAGDGRQQRADRRRRGRYRRGAARDYPVGVYFRRAALHLRPPAAGQTREQGDALLQRLVAASADIRAGRWDAEPQPFMGGVISLQAAQGMLAAQDKLERLGGKVLLRMTQPDPNSTLLTPGIIDVTGIDVPDEEYFGPLLTVARYEQFDEAIRMANNTRYGLAAGLISADPALFARFSDEARAGIVNWNKPLTGASSKAPFGRRGASGNHRASAWYAADYCAWPMASLISETLTLPGGNVARPAILTTDSVRTLCLVLKLILTAWLGQRTTTPGCRSVTKPRKTTATAYPTRRRRRCRAYAK</sequence>
<dbReference type="InterPro" id="IPR016162">
    <property type="entry name" value="Ald_DH_N"/>
</dbReference>
<dbReference type="Proteomes" id="UP000274346">
    <property type="component" value="Chromosome"/>
</dbReference>